<sequence length="28" mass="3319">MKLHRINIQDPFPQISNNFSISFIHFSS</sequence>
<proteinExistence type="predicted"/>
<organism evidence="1">
    <name type="scientific">Anguilla anguilla</name>
    <name type="common">European freshwater eel</name>
    <name type="synonym">Muraena anguilla</name>
    <dbReference type="NCBI Taxonomy" id="7936"/>
    <lineage>
        <taxon>Eukaryota</taxon>
        <taxon>Metazoa</taxon>
        <taxon>Chordata</taxon>
        <taxon>Craniata</taxon>
        <taxon>Vertebrata</taxon>
        <taxon>Euteleostomi</taxon>
        <taxon>Actinopterygii</taxon>
        <taxon>Neopterygii</taxon>
        <taxon>Teleostei</taxon>
        <taxon>Anguilliformes</taxon>
        <taxon>Anguillidae</taxon>
        <taxon>Anguilla</taxon>
    </lineage>
</organism>
<dbReference type="EMBL" id="GBXM01030260">
    <property type="protein sequence ID" value="JAH78317.1"/>
    <property type="molecule type" value="Transcribed_RNA"/>
</dbReference>
<accession>A0A0E9VJU2</accession>
<dbReference type="AlphaFoldDB" id="A0A0E9VJU2"/>
<reference evidence="1" key="2">
    <citation type="journal article" date="2015" name="Fish Shellfish Immunol.">
        <title>Early steps in the European eel (Anguilla anguilla)-Vibrio vulnificus interaction in the gills: Role of the RtxA13 toxin.</title>
        <authorList>
            <person name="Callol A."/>
            <person name="Pajuelo D."/>
            <person name="Ebbesson L."/>
            <person name="Teles M."/>
            <person name="MacKenzie S."/>
            <person name="Amaro C."/>
        </authorList>
    </citation>
    <scope>NUCLEOTIDE SEQUENCE</scope>
</reference>
<name>A0A0E9VJU2_ANGAN</name>
<reference evidence="1" key="1">
    <citation type="submission" date="2014-11" db="EMBL/GenBank/DDBJ databases">
        <authorList>
            <person name="Amaro Gonzalez C."/>
        </authorList>
    </citation>
    <scope>NUCLEOTIDE SEQUENCE</scope>
</reference>
<evidence type="ECO:0000313" key="1">
    <source>
        <dbReference type="EMBL" id="JAH78317.1"/>
    </source>
</evidence>
<protein>
    <submittedName>
        <fullName evidence="1">Uncharacterized protein</fullName>
    </submittedName>
</protein>